<comment type="similarity">
    <text evidence="5">Belongs to the SepF family.</text>
</comment>
<evidence type="ECO:0000256" key="1">
    <source>
        <dbReference type="ARBA" id="ARBA00022618"/>
    </source>
</evidence>
<keyword evidence="2 5" id="KW-0717">Septation</keyword>
<organism evidence="7 8">
    <name type="scientific">Gordonia crocea</name>
    <dbReference type="NCBI Taxonomy" id="589162"/>
    <lineage>
        <taxon>Bacteria</taxon>
        <taxon>Bacillati</taxon>
        <taxon>Actinomycetota</taxon>
        <taxon>Actinomycetes</taxon>
        <taxon>Mycobacteriales</taxon>
        <taxon>Gordoniaceae</taxon>
        <taxon>Gordonia</taxon>
    </lineage>
</organism>
<dbReference type="HAMAP" id="MF_01197">
    <property type="entry name" value="SepF"/>
    <property type="match status" value="1"/>
</dbReference>
<dbReference type="GO" id="GO:0000917">
    <property type="term" value="P:division septum assembly"/>
    <property type="evidence" value="ECO:0007669"/>
    <property type="project" value="UniProtKB-KW"/>
</dbReference>
<evidence type="ECO:0000256" key="5">
    <source>
        <dbReference type="HAMAP-Rule" id="MF_01197"/>
    </source>
</evidence>
<keyword evidence="1 5" id="KW-0132">Cell division</keyword>
<feature type="compositionally biased region" description="Basic and acidic residues" evidence="6">
    <location>
        <begin position="83"/>
        <end position="97"/>
    </location>
</feature>
<keyword evidence="3 5" id="KW-0131">Cell cycle</keyword>
<name>A0A7I9UZC3_9ACTN</name>
<evidence type="ECO:0000256" key="6">
    <source>
        <dbReference type="SAM" id="MobiDB-lite"/>
    </source>
</evidence>
<protein>
    <recommendedName>
        <fullName evidence="5">Cell division protein SepF</fullName>
    </recommendedName>
</protein>
<gene>
    <name evidence="5 7" type="primary">sepF</name>
    <name evidence="7" type="ORF">nbrc107697_23050</name>
</gene>
<dbReference type="GO" id="GO:0043093">
    <property type="term" value="P:FtsZ-dependent cytokinesis"/>
    <property type="evidence" value="ECO:0007669"/>
    <property type="project" value="UniProtKB-UniRule"/>
</dbReference>
<evidence type="ECO:0000313" key="7">
    <source>
        <dbReference type="EMBL" id="GED98266.1"/>
    </source>
</evidence>
<dbReference type="InterPro" id="IPR023052">
    <property type="entry name" value="Cell_div_SepF"/>
</dbReference>
<comment type="subunit">
    <text evidence="5">Homodimer. Interacts with FtsZ.</text>
</comment>
<dbReference type="InterPro" id="IPR007561">
    <property type="entry name" value="Cell_div_SepF/SepF-rel"/>
</dbReference>
<dbReference type="Pfam" id="PF04472">
    <property type="entry name" value="SepF"/>
    <property type="match status" value="1"/>
</dbReference>
<evidence type="ECO:0000256" key="4">
    <source>
        <dbReference type="ARBA" id="ARBA00044936"/>
    </source>
</evidence>
<dbReference type="AlphaFoldDB" id="A0A7I9UZC3"/>
<dbReference type="PANTHER" id="PTHR35798:SF1">
    <property type="entry name" value="CELL DIVISION PROTEIN SEPF"/>
    <property type="match status" value="1"/>
</dbReference>
<proteinExistence type="inferred from homology"/>
<evidence type="ECO:0000256" key="2">
    <source>
        <dbReference type="ARBA" id="ARBA00023210"/>
    </source>
</evidence>
<dbReference type="Proteomes" id="UP000444980">
    <property type="component" value="Unassembled WGS sequence"/>
</dbReference>
<comment type="subcellular location">
    <subcellularLocation>
        <location evidence="5">Cytoplasm</location>
    </subcellularLocation>
    <text evidence="5">Localizes to the division site, in a FtsZ-dependent manner.</text>
</comment>
<evidence type="ECO:0000256" key="3">
    <source>
        <dbReference type="ARBA" id="ARBA00023306"/>
    </source>
</evidence>
<feature type="region of interest" description="Disordered" evidence="6">
    <location>
        <begin position="18"/>
        <end position="97"/>
    </location>
</feature>
<dbReference type="GO" id="GO:0005737">
    <property type="term" value="C:cytoplasm"/>
    <property type="evidence" value="ECO:0007669"/>
    <property type="project" value="UniProtKB-SubCell"/>
</dbReference>
<comment type="function">
    <text evidence="4 5">Cell division protein that is part of the divisome complex and is recruited early to the Z-ring. Probably stimulates Z-ring formation, perhaps through the cross-linking of FtsZ protofilaments. Its function overlaps with FtsA.</text>
</comment>
<comment type="caution">
    <text evidence="7">The sequence shown here is derived from an EMBL/GenBank/DDBJ whole genome shotgun (WGS) entry which is preliminary data.</text>
</comment>
<dbReference type="PANTHER" id="PTHR35798">
    <property type="entry name" value="CELL DIVISION PROTEIN SEPF"/>
    <property type="match status" value="1"/>
</dbReference>
<evidence type="ECO:0000313" key="8">
    <source>
        <dbReference type="Proteomes" id="UP000444980"/>
    </source>
</evidence>
<keyword evidence="5" id="KW-0963">Cytoplasm</keyword>
<dbReference type="RefSeq" id="WP_161927476.1">
    <property type="nucleotide sequence ID" value="NZ_BJOU01000001.1"/>
</dbReference>
<accession>A0A7I9UZC3</accession>
<dbReference type="OrthoDB" id="3731101at2"/>
<keyword evidence="8" id="KW-1185">Reference proteome</keyword>
<dbReference type="EMBL" id="BJOU01000001">
    <property type="protein sequence ID" value="GED98266.1"/>
    <property type="molecule type" value="Genomic_DNA"/>
</dbReference>
<dbReference type="InterPro" id="IPR038594">
    <property type="entry name" value="SepF-like_sf"/>
</dbReference>
<dbReference type="Gene3D" id="3.30.110.150">
    <property type="entry name" value="SepF-like protein"/>
    <property type="match status" value="1"/>
</dbReference>
<reference evidence="8" key="1">
    <citation type="submission" date="2019-06" db="EMBL/GenBank/DDBJ databases">
        <title>Gordonia isolated from sludge of a wastewater treatment plant.</title>
        <authorList>
            <person name="Tamura T."/>
            <person name="Aoyama K."/>
            <person name="Kang Y."/>
            <person name="Saito S."/>
            <person name="Akiyama N."/>
            <person name="Yazawa K."/>
            <person name="Gonoi T."/>
            <person name="Mikami Y."/>
        </authorList>
    </citation>
    <scope>NUCLEOTIDE SEQUENCE [LARGE SCALE GENOMIC DNA]</scope>
    <source>
        <strain evidence="8">NBRC 107697</strain>
    </source>
</reference>
<sequence>MTTMQKFKAYFGMVPPSEYEDDYLDEGTGSVRRVRDRGGYDDYYGQDSYRDADYGDPYGGDAYGEDAYGDDRRGGRHSGRYGAEAEPRRERVRASSRYDEDERDFAAVGNGGYVYTGSSRAEGRGAARLEPLQRSAGATLRAVGAAAGLPGDADGVTADGQKITTLRPTSYSEARTIGERFRNGNPVIMDLVDMSNADAKRLVDFAAGLAFALRGSFDKVATKVFLLAPADIDVSPEDRRRIVETGFYSHS</sequence>